<reference evidence="6" key="3">
    <citation type="submission" date="2025-09" db="UniProtKB">
        <authorList>
            <consortium name="Ensembl"/>
        </authorList>
    </citation>
    <scope>IDENTIFICATION</scope>
    <source>
        <strain evidence="6">Thoroughbred</strain>
    </source>
</reference>
<dbReference type="InterPro" id="IPR007110">
    <property type="entry name" value="Ig-like_dom"/>
</dbReference>
<dbReference type="Pfam" id="PF13895">
    <property type="entry name" value="Ig_2"/>
    <property type="match status" value="4"/>
</dbReference>
<organism evidence="6 7">
    <name type="scientific">Equus caballus</name>
    <name type="common">Horse</name>
    <dbReference type="NCBI Taxonomy" id="9796"/>
    <lineage>
        <taxon>Eukaryota</taxon>
        <taxon>Metazoa</taxon>
        <taxon>Chordata</taxon>
        <taxon>Craniata</taxon>
        <taxon>Vertebrata</taxon>
        <taxon>Euteleostomi</taxon>
        <taxon>Mammalia</taxon>
        <taxon>Eutheria</taxon>
        <taxon>Laurasiatheria</taxon>
        <taxon>Perissodactyla</taxon>
        <taxon>Equidae</taxon>
        <taxon>Equus</taxon>
    </lineage>
</organism>
<dbReference type="InParanoid" id="A0A3Q2H3B6"/>
<dbReference type="SMART" id="SM00408">
    <property type="entry name" value="IGc2"/>
    <property type="match status" value="4"/>
</dbReference>
<proteinExistence type="predicted"/>
<dbReference type="InterPro" id="IPR003598">
    <property type="entry name" value="Ig_sub2"/>
</dbReference>
<dbReference type="OMA" id="YTCLYES"/>
<evidence type="ECO:0000256" key="4">
    <source>
        <dbReference type="SAM" id="SignalP"/>
    </source>
</evidence>
<dbReference type="InterPro" id="IPR036179">
    <property type="entry name" value="Ig-like_dom_sf"/>
</dbReference>
<reference evidence="6 7" key="1">
    <citation type="journal article" date="2009" name="Science">
        <title>Genome sequence, comparative analysis, and population genetics of the domestic horse.</title>
        <authorList>
            <consortium name="Broad Institute Genome Sequencing Platform"/>
            <consortium name="Broad Institute Whole Genome Assembly Team"/>
            <person name="Wade C.M."/>
            <person name="Giulotto E."/>
            <person name="Sigurdsson S."/>
            <person name="Zoli M."/>
            <person name="Gnerre S."/>
            <person name="Imsland F."/>
            <person name="Lear T.L."/>
            <person name="Adelson D.L."/>
            <person name="Bailey E."/>
            <person name="Bellone R.R."/>
            <person name="Bloecker H."/>
            <person name="Distl O."/>
            <person name="Edgar R.C."/>
            <person name="Garber M."/>
            <person name="Leeb T."/>
            <person name="Mauceli E."/>
            <person name="MacLeod J.N."/>
            <person name="Penedo M.C.T."/>
            <person name="Raison J.M."/>
            <person name="Sharpe T."/>
            <person name="Vogel J."/>
            <person name="Andersson L."/>
            <person name="Antczak D.F."/>
            <person name="Biagi T."/>
            <person name="Binns M.M."/>
            <person name="Chowdhary B.P."/>
            <person name="Coleman S.J."/>
            <person name="Della Valle G."/>
            <person name="Fryc S."/>
            <person name="Guerin G."/>
            <person name="Hasegawa T."/>
            <person name="Hill E.W."/>
            <person name="Jurka J."/>
            <person name="Kiialainen A."/>
            <person name="Lindgren G."/>
            <person name="Liu J."/>
            <person name="Magnani E."/>
            <person name="Mickelson J.R."/>
            <person name="Murray J."/>
            <person name="Nergadze S.G."/>
            <person name="Onofrio R."/>
            <person name="Pedroni S."/>
            <person name="Piras M.F."/>
            <person name="Raudsepp T."/>
            <person name="Rocchi M."/>
            <person name="Roeed K.H."/>
            <person name="Ryder O.A."/>
            <person name="Searle S."/>
            <person name="Skow L."/>
            <person name="Swinburne J.E."/>
            <person name="Syvaenen A.C."/>
            <person name="Tozaki T."/>
            <person name="Valberg S.J."/>
            <person name="Vaudin M."/>
            <person name="White J.R."/>
            <person name="Zody M.C."/>
            <person name="Lander E.S."/>
            <person name="Lindblad-Toh K."/>
        </authorList>
    </citation>
    <scope>NUCLEOTIDE SEQUENCE [LARGE SCALE GENOMIC DNA]</scope>
    <source>
        <strain evidence="6 7">Thoroughbred</strain>
    </source>
</reference>
<evidence type="ECO:0000256" key="1">
    <source>
        <dbReference type="ARBA" id="ARBA00022729"/>
    </source>
</evidence>
<dbReference type="InterPro" id="IPR013783">
    <property type="entry name" value="Ig-like_fold"/>
</dbReference>
<dbReference type="GO" id="GO:0002764">
    <property type="term" value="P:immune response-regulating signaling pathway"/>
    <property type="evidence" value="ECO:0000318"/>
    <property type="project" value="GO_Central"/>
</dbReference>
<dbReference type="PANTHER" id="PTHR11738">
    <property type="entry name" value="MHC CLASS I NK CELL RECEPTOR"/>
    <property type="match status" value="1"/>
</dbReference>
<evidence type="ECO:0000256" key="2">
    <source>
        <dbReference type="ARBA" id="ARBA00023157"/>
    </source>
</evidence>
<dbReference type="Gene3D" id="2.60.40.10">
    <property type="entry name" value="Immunoglobulins"/>
    <property type="match status" value="4"/>
</dbReference>
<accession>A0A3Q2H3B6</accession>
<dbReference type="Proteomes" id="UP000002281">
    <property type="component" value="Chromosome 10"/>
</dbReference>
<feature type="chain" id="PRO_5018618017" description="Ig-like domain-containing protein" evidence="4">
    <location>
        <begin position="17"/>
        <end position="514"/>
    </location>
</feature>
<dbReference type="AlphaFoldDB" id="A0A3Q2H3B6"/>
<dbReference type="PROSITE" id="PS50835">
    <property type="entry name" value="IG_LIKE"/>
    <property type="match status" value="2"/>
</dbReference>
<name>A0A3Q2H3B6_HORSE</name>
<evidence type="ECO:0000313" key="7">
    <source>
        <dbReference type="Proteomes" id="UP000002281"/>
    </source>
</evidence>
<feature type="domain" description="Ig-like" evidence="5">
    <location>
        <begin position="124"/>
        <end position="196"/>
    </location>
</feature>
<reference evidence="6" key="2">
    <citation type="submission" date="2025-08" db="UniProtKB">
        <authorList>
            <consortium name="Ensembl"/>
        </authorList>
    </citation>
    <scope>IDENTIFICATION</scope>
    <source>
        <strain evidence="6">Thoroughbred</strain>
    </source>
</reference>
<dbReference type="SMART" id="SM00409">
    <property type="entry name" value="IG"/>
    <property type="match status" value="4"/>
</dbReference>
<dbReference type="FunFam" id="2.60.40.10:FF:000049">
    <property type="entry name" value="Leukocyte immunoglobulin-like receptor subfamily B member 1"/>
    <property type="match status" value="4"/>
</dbReference>
<sequence>MIPRLLFLLCFRLCAGQGDRRRDGSLPKPSLSAWPSSVVPAKSNVTLRCRTPTKDVNFDLRKGGHLIESSQSPDSAEGLAEFHLTDLKISHAGEYMCEYHRRGRPYVSSQPSDVLLLLVTGNFPKPSLQAHQRGKVTEGEKVTLQCQKPDFGIVPVMFALLKAGSPKPIQLRTPVGKETDFSLQSVTVNDTGQYSCVYYQTKAPFWASEPSNRVDIQVTGSLPKPSLSAWPTSVVPAKSNVTLRCRTPTKDVNFDLRKGGHLIESSQSPDSAEGLAEFHLTDLKISHAGEYMCEYHRRGRPYVSSQPSDVLLLLVTGSFPKPSLHAHQRGKVTEGEKVTLQCQKPDSETGPKMFALLKAGSPMPILLQGPAERETNFSLQNVTVNDTGQYSCVYYQTTGPFWASHPSDHLVIWVTDATSRDYTTGNLIRLGLGAIILAIMGALLVESWCSQKESQSGSRSHNCWGGEDKCLIKLDLLILNSSVDPAFSALLRATARQEDGFLLPVLFTWGQEQD</sequence>
<dbReference type="PaxDb" id="9796-ENSECAP00000028124"/>
<feature type="domain" description="Ig-like" evidence="5">
    <location>
        <begin position="320"/>
        <end position="392"/>
    </location>
</feature>
<dbReference type="SUPFAM" id="SSF48726">
    <property type="entry name" value="Immunoglobulin"/>
    <property type="match status" value="4"/>
</dbReference>
<dbReference type="InterPro" id="IPR050412">
    <property type="entry name" value="Ig-like_Receptors_ImmuneReg"/>
</dbReference>
<keyword evidence="2" id="KW-1015">Disulfide bond</keyword>
<dbReference type="OrthoDB" id="9897029at2759"/>
<evidence type="ECO:0000259" key="5">
    <source>
        <dbReference type="PROSITE" id="PS50835"/>
    </source>
</evidence>
<dbReference type="PANTHER" id="PTHR11738:SF157">
    <property type="entry name" value="T-CELL-INTERACTING, ACTIVATING RECEPTOR ON MYELOID CELLS PROTEIN 1"/>
    <property type="match status" value="1"/>
</dbReference>
<dbReference type="GO" id="GO:0005886">
    <property type="term" value="C:plasma membrane"/>
    <property type="evidence" value="ECO:0000318"/>
    <property type="project" value="GO_Central"/>
</dbReference>
<dbReference type="GeneTree" id="ENSGT01150000286974"/>
<dbReference type="Ensembl" id="ENSECAT00000054805.2">
    <property type="protein sequence ID" value="ENSECAP00000028124.1"/>
    <property type="gene ID" value="ENSECAG00000031851.3"/>
</dbReference>
<keyword evidence="3" id="KW-0393">Immunoglobulin domain</keyword>
<evidence type="ECO:0000313" key="6">
    <source>
        <dbReference type="Ensembl" id="ENSECAP00000028124.1"/>
    </source>
</evidence>
<keyword evidence="7" id="KW-1185">Reference proteome</keyword>
<gene>
    <name evidence="6" type="primary">LOC100630386</name>
</gene>
<evidence type="ECO:0000256" key="3">
    <source>
        <dbReference type="ARBA" id="ARBA00023319"/>
    </source>
</evidence>
<dbReference type="InterPro" id="IPR003599">
    <property type="entry name" value="Ig_sub"/>
</dbReference>
<dbReference type="Bgee" id="ENSECAG00000031851">
    <property type="expression patterns" value="Expressed in leukocyte and 12 other cell types or tissues"/>
</dbReference>
<feature type="signal peptide" evidence="4">
    <location>
        <begin position="1"/>
        <end position="16"/>
    </location>
</feature>
<keyword evidence="1 4" id="KW-0732">Signal</keyword>
<dbReference type="SMR" id="A0A3Q2H3B6"/>
<protein>
    <recommendedName>
        <fullName evidence="5">Ig-like domain-containing protein</fullName>
    </recommendedName>
</protein>